<keyword evidence="16" id="KW-1185">Reference proteome</keyword>
<dbReference type="Pfam" id="PF09334">
    <property type="entry name" value="tRNA-synt_1g"/>
    <property type="match status" value="1"/>
</dbReference>
<evidence type="ECO:0000256" key="1">
    <source>
        <dbReference type="ARBA" id="ARBA00004496"/>
    </source>
</evidence>
<dbReference type="InterPro" id="IPR033911">
    <property type="entry name" value="MetRS_core"/>
</dbReference>
<feature type="domain" description="Methionyl-tRNA synthetase anticodon-binding" evidence="14">
    <location>
        <begin position="495"/>
        <end position="635"/>
    </location>
</feature>
<dbReference type="PRINTS" id="PR01041">
    <property type="entry name" value="TRNASYNTHMET"/>
</dbReference>
<comment type="subcellular location">
    <subcellularLocation>
        <location evidence="1">Cytoplasm</location>
    </subcellularLocation>
</comment>
<dbReference type="AlphaFoldDB" id="A0A098VQP4"/>
<evidence type="ECO:0000256" key="7">
    <source>
        <dbReference type="ARBA" id="ARBA00022840"/>
    </source>
</evidence>
<dbReference type="GO" id="GO:0005829">
    <property type="term" value="C:cytosol"/>
    <property type="evidence" value="ECO:0007669"/>
    <property type="project" value="TreeGrafter"/>
</dbReference>
<dbReference type="GO" id="GO:0005524">
    <property type="term" value="F:ATP binding"/>
    <property type="evidence" value="ECO:0007669"/>
    <property type="project" value="UniProtKB-KW"/>
</dbReference>
<dbReference type="GO" id="GO:0017101">
    <property type="term" value="C:aminoacyl-tRNA synthetase multienzyme complex"/>
    <property type="evidence" value="ECO:0007669"/>
    <property type="project" value="TreeGrafter"/>
</dbReference>
<feature type="domain" description="Methionyl/Leucyl tRNA synthetase" evidence="13">
    <location>
        <begin position="70"/>
        <end position="467"/>
    </location>
</feature>
<comment type="similarity">
    <text evidence="2 12">Belongs to the class-I aminoacyl-tRNA synthetase family.</text>
</comment>
<evidence type="ECO:0000313" key="15">
    <source>
        <dbReference type="EMBL" id="KGG50056.1"/>
    </source>
</evidence>
<dbReference type="InterPro" id="IPR001412">
    <property type="entry name" value="aa-tRNA-synth_I_CS"/>
</dbReference>
<dbReference type="Gene3D" id="3.40.50.620">
    <property type="entry name" value="HUPs"/>
    <property type="match status" value="1"/>
</dbReference>
<proteinExistence type="inferred from homology"/>
<dbReference type="SUPFAM" id="SSF52374">
    <property type="entry name" value="Nucleotidylyl transferase"/>
    <property type="match status" value="1"/>
</dbReference>
<keyword evidence="5 12" id="KW-0436">Ligase</keyword>
<evidence type="ECO:0000256" key="10">
    <source>
        <dbReference type="ARBA" id="ARBA00030904"/>
    </source>
</evidence>
<sequence>MSQRCVSGDDIFKVIAAFFLKARPFTNLHNLRLIRMVGNCALASNIKESSVCFNELRPNVILPKAGQRNVLITAALPYVNNVPHLGNIIGSVLSADVYARYCRSIGYNALFICGTDEYGTATETKALQDGVSCEELCSKYYEVHKDVYKWFGIDMDYFGRTATPLQTEITQSIYSALKCNGFIYEDTVEQLFCDSCSRFLADRFIEGTCGFCGYLDARGDQCDKCGRLLNAVTELKDPRCKLDSNTPKVRQSSHHFLNLPSLQEQCHNWLKATSDKAMAKWSSNAVDISEAWFSKGLTPRCITRDLKWGTAVPDFPNKVFYVWFDACIGYISITANYLAASNCTEWKKWWMNPNDVELVQFMGKDNVPFHTVVFPSSLLGTGEPYTMLKSISTTEYLNYEDGKFSKSRNIGVFGDQAAKTNISQSVWRYYLLINRPESSDSVFSWDDLQAKNNGDLLGNIGNLVSRIVKFVTKIYKSSAPSSQLSELKTFSIFEKFIGDVNEHVASYICQMEDIKLKAALKDVMIIGNLTNTFITAARLSSSLFEGSRSECDTLINLSLNSIYLIAALLYPFIPETSASICRQLNVPLRKIPTSGELPLKLDDIPGGHILGTPEYLFRHLDDKEIALLRAKFSGASI</sequence>
<dbReference type="PANTHER" id="PTHR45765:SF1">
    <property type="entry name" value="METHIONINE--TRNA LIGASE, CYTOPLASMIC"/>
    <property type="match status" value="1"/>
</dbReference>
<dbReference type="InterPro" id="IPR029038">
    <property type="entry name" value="MetRS_Zn"/>
</dbReference>
<dbReference type="OrthoDB" id="5844513at2759"/>
<evidence type="ECO:0000256" key="8">
    <source>
        <dbReference type="ARBA" id="ARBA00022917"/>
    </source>
</evidence>
<organism evidence="15 16">
    <name type="scientific">Mitosporidium daphniae</name>
    <dbReference type="NCBI Taxonomy" id="1485682"/>
    <lineage>
        <taxon>Eukaryota</taxon>
        <taxon>Fungi</taxon>
        <taxon>Fungi incertae sedis</taxon>
        <taxon>Microsporidia</taxon>
        <taxon>Mitosporidium</taxon>
    </lineage>
</organism>
<gene>
    <name evidence="15" type="ORF">DI09_90p90</name>
</gene>
<keyword evidence="4" id="KW-0963">Cytoplasm</keyword>
<dbReference type="CDD" id="cd00814">
    <property type="entry name" value="MetRS_core"/>
    <property type="match status" value="1"/>
</dbReference>
<dbReference type="NCBIfam" id="TIGR00398">
    <property type="entry name" value="metG"/>
    <property type="match status" value="1"/>
</dbReference>
<keyword evidence="8 12" id="KW-0648">Protein biosynthesis</keyword>
<dbReference type="HOGENOM" id="CLU_009710_3_2_1"/>
<dbReference type="GO" id="GO:0006431">
    <property type="term" value="P:methionyl-tRNA aminoacylation"/>
    <property type="evidence" value="ECO:0007669"/>
    <property type="project" value="InterPro"/>
</dbReference>
<comment type="catalytic activity">
    <reaction evidence="11">
        <text>tRNA(Met) + L-methionine + ATP = L-methionyl-tRNA(Met) + AMP + diphosphate</text>
        <dbReference type="Rhea" id="RHEA:13481"/>
        <dbReference type="Rhea" id="RHEA-COMP:9667"/>
        <dbReference type="Rhea" id="RHEA-COMP:9698"/>
        <dbReference type="ChEBI" id="CHEBI:30616"/>
        <dbReference type="ChEBI" id="CHEBI:33019"/>
        <dbReference type="ChEBI" id="CHEBI:57844"/>
        <dbReference type="ChEBI" id="CHEBI:78442"/>
        <dbReference type="ChEBI" id="CHEBI:78530"/>
        <dbReference type="ChEBI" id="CHEBI:456215"/>
        <dbReference type="EC" id="6.1.1.10"/>
    </reaction>
</comment>
<keyword evidence="7 12" id="KW-0067">ATP-binding</keyword>
<keyword evidence="6 12" id="KW-0547">Nucleotide-binding</keyword>
<dbReference type="SUPFAM" id="SSF57770">
    <property type="entry name" value="Methionyl-tRNA synthetase (MetRS), Zn-domain"/>
    <property type="match status" value="1"/>
</dbReference>
<name>A0A098VQP4_9MICR</name>
<evidence type="ECO:0000256" key="4">
    <source>
        <dbReference type="ARBA" id="ARBA00022490"/>
    </source>
</evidence>
<dbReference type="PANTHER" id="PTHR45765">
    <property type="entry name" value="METHIONINE--TRNA LIGASE"/>
    <property type="match status" value="1"/>
</dbReference>
<dbReference type="InterPro" id="IPR014729">
    <property type="entry name" value="Rossmann-like_a/b/a_fold"/>
</dbReference>
<dbReference type="FunFam" id="2.20.28.20:FF:000001">
    <property type="entry name" value="Methionine--tRNA ligase"/>
    <property type="match status" value="1"/>
</dbReference>
<evidence type="ECO:0000259" key="13">
    <source>
        <dbReference type="Pfam" id="PF09334"/>
    </source>
</evidence>
<dbReference type="InterPro" id="IPR041872">
    <property type="entry name" value="Anticodon_Met"/>
</dbReference>
<dbReference type="EMBL" id="JMKJ01000602">
    <property type="protein sequence ID" value="KGG50056.1"/>
    <property type="molecule type" value="Genomic_DNA"/>
</dbReference>
<evidence type="ECO:0000256" key="11">
    <source>
        <dbReference type="ARBA" id="ARBA00047364"/>
    </source>
</evidence>
<keyword evidence="9 12" id="KW-0030">Aminoacyl-tRNA synthetase</keyword>
<dbReference type="GeneID" id="25261066"/>
<dbReference type="Gene3D" id="1.10.730.10">
    <property type="entry name" value="Isoleucyl-tRNA Synthetase, Domain 1"/>
    <property type="match status" value="1"/>
</dbReference>
<evidence type="ECO:0000313" key="16">
    <source>
        <dbReference type="Proteomes" id="UP000029725"/>
    </source>
</evidence>
<evidence type="ECO:0000256" key="12">
    <source>
        <dbReference type="RuleBase" id="RU363039"/>
    </source>
</evidence>
<evidence type="ECO:0000256" key="2">
    <source>
        <dbReference type="ARBA" id="ARBA00005594"/>
    </source>
</evidence>
<dbReference type="RefSeq" id="XP_013236497.1">
    <property type="nucleotide sequence ID" value="XM_013381043.1"/>
</dbReference>
<comment type="caution">
    <text evidence="15">The sequence shown here is derived from an EMBL/GenBank/DDBJ whole genome shotgun (WGS) entry which is preliminary data.</text>
</comment>
<evidence type="ECO:0000256" key="6">
    <source>
        <dbReference type="ARBA" id="ARBA00022741"/>
    </source>
</evidence>
<reference evidence="15 16" key="1">
    <citation type="submission" date="2014-04" db="EMBL/GenBank/DDBJ databases">
        <title>A new species of microsporidia sheds light on the evolution of extreme parasitism.</title>
        <authorList>
            <person name="Haag K.L."/>
            <person name="James T.Y."/>
            <person name="Larsson R."/>
            <person name="Schaer T.M."/>
            <person name="Refardt D."/>
            <person name="Pombert J.-F."/>
            <person name="Ebert D."/>
        </authorList>
    </citation>
    <scope>NUCLEOTIDE SEQUENCE [LARGE SCALE GENOMIC DNA]</scope>
    <source>
        <strain evidence="15 16">UGP3</strain>
        <tissue evidence="15">Spores</tissue>
    </source>
</reference>
<dbReference type="PROSITE" id="PS00178">
    <property type="entry name" value="AA_TRNA_LIGASE_I"/>
    <property type="match status" value="1"/>
</dbReference>
<evidence type="ECO:0000256" key="5">
    <source>
        <dbReference type="ARBA" id="ARBA00022598"/>
    </source>
</evidence>
<dbReference type="EC" id="6.1.1.10" evidence="3"/>
<dbReference type="Pfam" id="PF19303">
    <property type="entry name" value="Anticodon_3"/>
    <property type="match status" value="1"/>
</dbReference>
<dbReference type="VEuPathDB" id="MicrosporidiaDB:DI09_90p90"/>
<dbReference type="InterPro" id="IPR014758">
    <property type="entry name" value="Met-tRNA_synth"/>
</dbReference>
<dbReference type="InterPro" id="IPR015413">
    <property type="entry name" value="Methionyl/Leucyl_tRNA_Synth"/>
</dbReference>
<protein>
    <recommendedName>
        <fullName evidence="3">methionine--tRNA ligase</fullName>
        <ecNumber evidence="3">6.1.1.10</ecNumber>
    </recommendedName>
    <alternativeName>
        <fullName evidence="10">Methionyl-tRNA synthetase</fullName>
    </alternativeName>
</protein>
<evidence type="ECO:0000259" key="14">
    <source>
        <dbReference type="Pfam" id="PF19303"/>
    </source>
</evidence>
<dbReference type="Gene3D" id="2.20.28.20">
    <property type="entry name" value="Methionyl-tRNA synthetase, Zn-domain"/>
    <property type="match status" value="1"/>
</dbReference>
<dbReference type="Proteomes" id="UP000029725">
    <property type="component" value="Unassembled WGS sequence"/>
</dbReference>
<dbReference type="InterPro" id="IPR023458">
    <property type="entry name" value="Met-tRNA_ligase_1"/>
</dbReference>
<dbReference type="InterPro" id="IPR009080">
    <property type="entry name" value="tRNAsynth_Ia_anticodon-bd"/>
</dbReference>
<dbReference type="SUPFAM" id="SSF47323">
    <property type="entry name" value="Anticodon-binding domain of a subclass of class I aminoacyl-tRNA synthetases"/>
    <property type="match status" value="1"/>
</dbReference>
<evidence type="ECO:0000256" key="3">
    <source>
        <dbReference type="ARBA" id="ARBA00012838"/>
    </source>
</evidence>
<accession>A0A098VQP4</accession>
<evidence type="ECO:0000256" key="9">
    <source>
        <dbReference type="ARBA" id="ARBA00023146"/>
    </source>
</evidence>
<dbReference type="GO" id="GO:0004825">
    <property type="term" value="F:methionine-tRNA ligase activity"/>
    <property type="evidence" value="ECO:0007669"/>
    <property type="project" value="UniProtKB-EC"/>
</dbReference>